<evidence type="ECO:0000313" key="4">
    <source>
        <dbReference type="Proteomes" id="UP001257234"/>
    </source>
</evidence>
<dbReference type="InterPro" id="IPR005632">
    <property type="entry name" value="Chaperone_Skp"/>
</dbReference>
<dbReference type="PANTHER" id="PTHR35089">
    <property type="entry name" value="CHAPERONE PROTEIN SKP"/>
    <property type="match status" value="1"/>
</dbReference>
<dbReference type="Proteomes" id="UP001257234">
    <property type="component" value="Unassembled WGS sequence"/>
</dbReference>
<sequence>MIRRFIGIAAVAIMMVSCNEQKTAYVDTTVLVKEYKEMKDVEADLTSKSDSARKQLDSVAKVFQQEVQAYQSQMASMSESQRKTKEQELMQKQQMLQQQQQMVGNRLREESNTVMDSLVTKIKDYVKDYGKDNNYTYIFGSNESANIMYAEEGLDITQDVLKELNEEYGGVDATETEEVEDEE</sequence>
<dbReference type="SUPFAM" id="SSF111384">
    <property type="entry name" value="OmpH-like"/>
    <property type="match status" value="1"/>
</dbReference>
<reference evidence="4" key="1">
    <citation type="submission" date="2023-07" db="EMBL/GenBank/DDBJ databases">
        <title>Christiangramia sp. SM2212., a novel bacterium of the family Flavobacteriaceae isolated from the sea sediment.</title>
        <authorList>
            <person name="Wang J."/>
            <person name="Zhang X."/>
        </authorList>
    </citation>
    <scope>NUCLEOTIDE SEQUENCE [LARGE SCALE GENOMIC DNA]</scope>
    <source>
        <strain evidence="4">SM2212</strain>
    </source>
</reference>
<evidence type="ECO:0000313" key="3">
    <source>
        <dbReference type="EMBL" id="MDR5591370.1"/>
    </source>
</evidence>
<dbReference type="RefSeq" id="WP_309562233.1">
    <property type="nucleotide sequence ID" value="NZ_JAVJIU010000004.1"/>
</dbReference>
<organism evidence="3 4">
    <name type="scientific">Christiangramia sediminicola</name>
    <dbReference type="NCBI Taxonomy" id="3073267"/>
    <lineage>
        <taxon>Bacteria</taxon>
        <taxon>Pseudomonadati</taxon>
        <taxon>Bacteroidota</taxon>
        <taxon>Flavobacteriia</taxon>
        <taxon>Flavobacteriales</taxon>
        <taxon>Flavobacteriaceae</taxon>
        <taxon>Christiangramia</taxon>
    </lineage>
</organism>
<dbReference type="SMART" id="SM00935">
    <property type="entry name" value="OmpH"/>
    <property type="match status" value="1"/>
</dbReference>
<name>A0ABU1ESJ9_9FLAO</name>
<keyword evidence="4" id="KW-1185">Reference proteome</keyword>
<evidence type="ECO:0000256" key="2">
    <source>
        <dbReference type="ARBA" id="ARBA00022729"/>
    </source>
</evidence>
<proteinExistence type="inferred from homology"/>
<gene>
    <name evidence="3" type="ORF">RE431_12050</name>
</gene>
<dbReference type="PANTHER" id="PTHR35089:SF1">
    <property type="entry name" value="CHAPERONE PROTEIN SKP"/>
    <property type="match status" value="1"/>
</dbReference>
<dbReference type="Gene3D" id="3.30.910.20">
    <property type="entry name" value="Skp domain"/>
    <property type="match status" value="1"/>
</dbReference>
<dbReference type="Pfam" id="PF03938">
    <property type="entry name" value="OmpH"/>
    <property type="match status" value="1"/>
</dbReference>
<dbReference type="InterPro" id="IPR024930">
    <property type="entry name" value="Skp_dom_sf"/>
</dbReference>
<comment type="caution">
    <text evidence="3">The sequence shown here is derived from an EMBL/GenBank/DDBJ whole genome shotgun (WGS) entry which is preliminary data.</text>
</comment>
<dbReference type="PROSITE" id="PS51257">
    <property type="entry name" value="PROKAR_LIPOPROTEIN"/>
    <property type="match status" value="1"/>
</dbReference>
<evidence type="ECO:0000256" key="1">
    <source>
        <dbReference type="ARBA" id="ARBA00009091"/>
    </source>
</evidence>
<accession>A0ABU1ESJ9</accession>
<dbReference type="EMBL" id="JAVJIU010000004">
    <property type="protein sequence ID" value="MDR5591370.1"/>
    <property type="molecule type" value="Genomic_DNA"/>
</dbReference>
<keyword evidence="2" id="KW-0732">Signal</keyword>
<comment type="similarity">
    <text evidence="1">Belongs to the Skp family.</text>
</comment>
<protein>
    <submittedName>
        <fullName evidence="3">OmpH family outer membrane protein</fullName>
    </submittedName>
</protein>